<dbReference type="CDD" id="cd02440">
    <property type="entry name" value="AdoMet_MTases"/>
    <property type="match status" value="1"/>
</dbReference>
<dbReference type="InterPro" id="IPR029063">
    <property type="entry name" value="SAM-dependent_MTases_sf"/>
</dbReference>
<dbReference type="InterPro" id="IPR013217">
    <property type="entry name" value="Methyltransf_12"/>
</dbReference>
<dbReference type="RefSeq" id="WP_092456195.1">
    <property type="nucleotide sequence ID" value="NZ_FPCJ01000001.1"/>
</dbReference>
<keyword evidence="3" id="KW-0949">S-adenosyl-L-methionine</keyword>
<reference evidence="6" key="1">
    <citation type="submission" date="2016-10" db="EMBL/GenBank/DDBJ databases">
        <authorList>
            <person name="Varghese N."/>
            <person name="Submissions S."/>
        </authorList>
    </citation>
    <scope>NUCLEOTIDE SEQUENCE [LARGE SCALE GENOMIC DNA]</scope>
    <source>
        <strain evidence="6">DSM 14807</strain>
    </source>
</reference>
<protein>
    <submittedName>
        <fullName evidence="5">2-polyprenyl-6-hydroxyphenyl methylase / 3-demethylubiquinone-9 3-methyltransferase</fullName>
    </submittedName>
</protein>
<dbReference type="STRING" id="1393122.SAMN05660895_0095"/>
<dbReference type="PANTHER" id="PTHR43464">
    <property type="entry name" value="METHYLTRANSFERASE"/>
    <property type="match status" value="1"/>
</dbReference>
<dbReference type="PANTHER" id="PTHR43464:SF19">
    <property type="entry name" value="UBIQUINONE BIOSYNTHESIS O-METHYLTRANSFERASE, MITOCHONDRIAL"/>
    <property type="match status" value="1"/>
</dbReference>
<sequence length="286" mass="32996">MSNVAYLTSAEKEIEKGERFSFGKNWSKFLRELNDERIASAMASLEEYLGKGFLNGKSFLDIGSGSGLFSLAARKLGAKVYSFDYDPQSVACSQELRRRYFPDDPNWNVSQGSVLDPVFLNKLGQFDVVYSWGVLHHTGAMWQAFENVIPLVKPGGKLYIAIYNDQGWSTKVWWHIKRLYCKSPLPIKYLILSIAFMRLRAVRILIDLLRGKPTESWRNYAKRGRGMSPWYDLIDWVGGYPFEVAKPEEVFYFFYKQGFYLDKLKTCGGRLGCNQFVFIRPEQESI</sequence>
<evidence type="ECO:0000313" key="6">
    <source>
        <dbReference type="Proteomes" id="UP000199537"/>
    </source>
</evidence>
<dbReference type="GO" id="GO:0032259">
    <property type="term" value="P:methylation"/>
    <property type="evidence" value="ECO:0007669"/>
    <property type="project" value="UniProtKB-KW"/>
</dbReference>
<keyword evidence="2 5" id="KW-0808">Transferase</keyword>
<keyword evidence="5" id="KW-0830">Ubiquinone</keyword>
<dbReference type="Pfam" id="PF08242">
    <property type="entry name" value="Methyltransf_12"/>
    <property type="match status" value="1"/>
</dbReference>
<accession>A0A1I7MY63</accession>
<dbReference type="EMBL" id="FPCJ01000001">
    <property type="protein sequence ID" value="SFV27367.1"/>
    <property type="molecule type" value="Genomic_DNA"/>
</dbReference>
<evidence type="ECO:0000256" key="2">
    <source>
        <dbReference type="ARBA" id="ARBA00022679"/>
    </source>
</evidence>
<feature type="domain" description="Methyltransferase type 12" evidence="4">
    <location>
        <begin position="60"/>
        <end position="158"/>
    </location>
</feature>
<name>A0A1I7MY63_9BACT</name>
<proteinExistence type="predicted"/>
<gene>
    <name evidence="5" type="ORF">SAMN05660895_0095</name>
</gene>
<dbReference type="SUPFAM" id="SSF53335">
    <property type="entry name" value="S-adenosyl-L-methionine-dependent methyltransferases"/>
    <property type="match status" value="1"/>
</dbReference>
<dbReference type="Gene3D" id="3.40.50.150">
    <property type="entry name" value="Vaccinia Virus protein VP39"/>
    <property type="match status" value="1"/>
</dbReference>
<evidence type="ECO:0000256" key="1">
    <source>
        <dbReference type="ARBA" id="ARBA00022603"/>
    </source>
</evidence>
<evidence type="ECO:0000259" key="4">
    <source>
        <dbReference type="Pfam" id="PF08242"/>
    </source>
</evidence>
<dbReference type="OrthoDB" id="9789123at2"/>
<keyword evidence="1 5" id="KW-0489">Methyltransferase</keyword>
<dbReference type="AlphaFoldDB" id="A0A1I7MY63"/>
<dbReference type="GO" id="GO:0008168">
    <property type="term" value="F:methyltransferase activity"/>
    <property type="evidence" value="ECO:0007669"/>
    <property type="project" value="UniProtKB-KW"/>
</dbReference>
<keyword evidence="6" id="KW-1185">Reference proteome</keyword>
<evidence type="ECO:0000313" key="5">
    <source>
        <dbReference type="EMBL" id="SFV27367.1"/>
    </source>
</evidence>
<dbReference type="Proteomes" id="UP000199537">
    <property type="component" value="Unassembled WGS sequence"/>
</dbReference>
<evidence type="ECO:0000256" key="3">
    <source>
        <dbReference type="ARBA" id="ARBA00022691"/>
    </source>
</evidence>
<organism evidence="5 6">
    <name type="scientific">Thermoflavifilum thermophilum</name>
    <dbReference type="NCBI Taxonomy" id="1393122"/>
    <lineage>
        <taxon>Bacteria</taxon>
        <taxon>Pseudomonadati</taxon>
        <taxon>Bacteroidota</taxon>
        <taxon>Chitinophagia</taxon>
        <taxon>Chitinophagales</taxon>
        <taxon>Chitinophagaceae</taxon>
        <taxon>Thermoflavifilum</taxon>
    </lineage>
</organism>